<dbReference type="EMBL" id="CAJNDS010002712">
    <property type="protein sequence ID" value="CAE7570464.1"/>
    <property type="molecule type" value="Genomic_DNA"/>
</dbReference>
<dbReference type="OrthoDB" id="421427at2759"/>
<evidence type="ECO:0000313" key="1">
    <source>
        <dbReference type="EMBL" id="CAE7570464.1"/>
    </source>
</evidence>
<dbReference type="Proteomes" id="UP000604046">
    <property type="component" value="Unassembled WGS sequence"/>
</dbReference>
<organism evidence="1 2">
    <name type="scientific">Symbiodinium natans</name>
    <dbReference type="NCBI Taxonomy" id="878477"/>
    <lineage>
        <taxon>Eukaryota</taxon>
        <taxon>Sar</taxon>
        <taxon>Alveolata</taxon>
        <taxon>Dinophyceae</taxon>
        <taxon>Suessiales</taxon>
        <taxon>Symbiodiniaceae</taxon>
        <taxon>Symbiodinium</taxon>
    </lineage>
</organism>
<protein>
    <submittedName>
        <fullName evidence="1">Uncharacterized protein</fullName>
    </submittedName>
</protein>
<reference evidence="1" key="1">
    <citation type="submission" date="2021-02" db="EMBL/GenBank/DDBJ databases">
        <authorList>
            <person name="Dougan E. K."/>
            <person name="Rhodes N."/>
            <person name="Thang M."/>
            <person name="Chan C."/>
        </authorList>
    </citation>
    <scope>NUCLEOTIDE SEQUENCE</scope>
</reference>
<proteinExistence type="predicted"/>
<sequence length="337" mass="34909">MSLAAALDPEQNILTSLGFQNSSEDFLQSVQRKLQAAGLQPLREVLTGKEYDPAANVGIAVCVVDVGQTVFQLGQGLLAINAASLNCITGPNVSDVDKQACSVAVSYAIAGIVWAVSFATDAISQCAGTLNLQAACATDLSVNLGAWAFLSSSISAMVLNCPAGECNCDELSHCHSSRIHPAEPMDVQKLAPNPVLEREASTLDIIEEIKQKHKDEDIRNALKATCFFDVGHAAFWAARVGTSITQATLDCTEENFASAGEAGKVSCTVDVSGVIGAAAFLGSTIALTVAGCPAALDKDVSNTLCAGAIIDTVGVTAYLAQSFSSVGSTCHQLSQHV</sequence>
<comment type="caution">
    <text evidence="1">The sequence shown here is derived from an EMBL/GenBank/DDBJ whole genome shotgun (WGS) entry which is preliminary data.</text>
</comment>
<gene>
    <name evidence="1" type="ORF">SNAT2548_LOCUS32471</name>
</gene>
<name>A0A812UN01_9DINO</name>
<keyword evidence="2" id="KW-1185">Reference proteome</keyword>
<evidence type="ECO:0000313" key="2">
    <source>
        <dbReference type="Proteomes" id="UP000604046"/>
    </source>
</evidence>
<accession>A0A812UN01</accession>
<dbReference type="AlphaFoldDB" id="A0A812UN01"/>